<keyword evidence="2" id="KW-0808">Transferase</keyword>
<accession>A0A4R8GL99</accession>
<organism evidence="2 3">
    <name type="scientific">Orenia marismortui</name>
    <dbReference type="NCBI Taxonomy" id="46469"/>
    <lineage>
        <taxon>Bacteria</taxon>
        <taxon>Bacillati</taxon>
        <taxon>Bacillota</taxon>
        <taxon>Clostridia</taxon>
        <taxon>Halanaerobiales</taxon>
        <taxon>Halobacteroidaceae</taxon>
        <taxon>Orenia</taxon>
    </lineage>
</organism>
<gene>
    <name evidence="2" type="ORF">C7959_1422</name>
</gene>
<sequence length="165" mass="19418">MIIREIQKKDAEDFLELCKKLDRETEFLLLEPGERNLTVAEQKRKIINIQDARNKNIFLVEDEGSLIAYLGAYGGEFKRNFNTIYIVVAVLEDYTGQGIGSRLFHHLEQWGQEEEFHRFELTVMSHNNRAINLYKKMGFEIEGLRKDALFISGKYIDEYYMSKLI</sequence>
<dbReference type="Pfam" id="PF00583">
    <property type="entry name" value="Acetyltransf_1"/>
    <property type="match status" value="1"/>
</dbReference>
<dbReference type="CDD" id="cd04301">
    <property type="entry name" value="NAT_SF"/>
    <property type="match status" value="1"/>
</dbReference>
<evidence type="ECO:0000313" key="3">
    <source>
        <dbReference type="Proteomes" id="UP000295832"/>
    </source>
</evidence>
<dbReference type="Proteomes" id="UP000295832">
    <property type="component" value="Unassembled WGS sequence"/>
</dbReference>
<dbReference type="InterPro" id="IPR016181">
    <property type="entry name" value="Acyl_CoA_acyltransferase"/>
</dbReference>
<dbReference type="EMBL" id="SOEG01000042">
    <property type="protein sequence ID" value="TDX46335.1"/>
    <property type="molecule type" value="Genomic_DNA"/>
</dbReference>
<dbReference type="STRING" id="926561.GCA_000379025_01203"/>
<dbReference type="PANTHER" id="PTHR43415:SF3">
    <property type="entry name" value="GNAT-FAMILY ACETYLTRANSFERASE"/>
    <property type="match status" value="1"/>
</dbReference>
<comment type="caution">
    <text evidence="2">The sequence shown here is derived from an EMBL/GenBank/DDBJ whole genome shotgun (WGS) entry which is preliminary data.</text>
</comment>
<name>A0A4R8GL99_9FIRM</name>
<feature type="domain" description="N-acetyltransferase" evidence="1">
    <location>
        <begin position="1"/>
        <end position="165"/>
    </location>
</feature>
<keyword evidence="3" id="KW-1185">Reference proteome</keyword>
<protein>
    <submittedName>
        <fullName evidence="2">RimJ/RimL family protein N-acetyltransferase</fullName>
    </submittedName>
</protein>
<dbReference type="GO" id="GO:0016747">
    <property type="term" value="F:acyltransferase activity, transferring groups other than amino-acyl groups"/>
    <property type="evidence" value="ECO:0007669"/>
    <property type="project" value="InterPro"/>
</dbReference>
<dbReference type="InterPro" id="IPR000182">
    <property type="entry name" value="GNAT_dom"/>
</dbReference>
<dbReference type="PANTHER" id="PTHR43415">
    <property type="entry name" value="SPERMIDINE N(1)-ACETYLTRANSFERASE"/>
    <property type="match status" value="1"/>
</dbReference>
<dbReference type="PROSITE" id="PS51186">
    <property type="entry name" value="GNAT"/>
    <property type="match status" value="1"/>
</dbReference>
<evidence type="ECO:0000313" key="2">
    <source>
        <dbReference type="EMBL" id="TDX46335.1"/>
    </source>
</evidence>
<reference evidence="2 3" key="1">
    <citation type="submission" date="2019-03" db="EMBL/GenBank/DDBJ databases">
        <title>Subsurface microbial communities from deep shales in Ohio and West Virginia, USA.</title>
        <authorList>
            <person name="Wrighton K."/>
        </authorList>
    </citation>
    <scope>NUCLEOTIDE SEQUENCE [LARGE SCALE GENOMIC DNA]</scope>
    <source>
        <strain evidence="2 3">MSL 6dP</strain>
    </source>
</reference>
<proteinExistence type="predicted"/>
<dbReference type="SUPFAM" id="SSF55729">
    <property type="entry name" value="Acyl-CoA N-acyltransferases (Nat)"/>
    <property type="match status" value="1"/>
</dbReference>
<evidence type="ECO:0000259" key="1">
    <source>
        <dbReference type="PROSITE" id="PS51186"/>
    </source>
</evidence>
<dbReference type="AlphaFoldDB" id="A0A4R8GL99"/>
<dbReference type="RefSeq" id="WP_134118767.1">
    <property type="nucleotide sequence ID" value="NZ_SOEG01000042.1"/>
</dbReference>
<dbReference type="Gene3D" id="3.40.630.30">
    <property type="match status" value="1"/>
</dbReference>